<dbReference type="EMBL" id="JXCY01000007">
    <property type="protein sequence ID" value="KOY75940.1"/>
    <property type="molecule type" value="Genomic_DNA"/>
</dbReference>
<evidence type="ECO:0000256" key="6">
    <source>
        <dbReference type="ARBA" id="ARBA00022475"/>
    </source>
</evidence>
<evidence type="ECO:0000259" key="12">
    <source>
        <dbReference type="Pfam" id="PF02687"/>
    </source>
</evidence>
<evidence type="ECO:0000256" key="7">
    <source>
        <dbReference type="ARBA" id="ARBA00022692"/>
    </source>
</evidence>
<dbReference type="InterPro" id="IPR025857">
    <property type="entry name" value="MacB_PCD"/>
</dbReference>
<sequence>MFLSLREIKKSKFRYSLICLVIVMIAYLIFILTALANGLSEANRQAIDSWNAEKIVLNSDANGSLDQSTITAQQAKKASADKRADITQMSANVQTVSEGNKVGSQVIGLNKNQFIYRDLKIVSGHKLTKDNEVVVDQSLLETDGYHLGEKVKFSRNGHVFKIVGTVKNNQLNVAPVIYATNDAVQTEKFGTDVNHTISAMIYRSDVKKAVAGTQIMNIEDFIQDIPGYSAQNSTFEFMIAFLLLITLVVISIFLYVLTMQKIPYFAVLKVQGVSNGYLAMNVVSNALILAIAGVVISGLLTFLTAISMPAAVPMTFDITLMGAVAVMVIVMSIIGGLIPMRTVAKIDPAKAMGGS</sequence>
<evidence type="ECO:0000313" key="15">
    <source>
        <dbReference type="Proteomes" id="UP000037778"/>
    </source>
</evidence>
<feature type="transmembrane region" description="Helical" evidence="11">
    <location>
        <begin position="15"/>
        <end position="36"/>
    </location>
</feature>
<keyword evidence="15" id="KW-1185">Reference proteome</keyword>
<reference evidence="14 15" key="1">
    <citation type="journal article" date="2015" name="Genome Biol. Evol.">
        <title>Functionally Structured Genomes in Lactobacillus kunkeei Colonizing the Honey Crop and Food Products of Honeybees and Stingless Bees.</title>
        <authorList>
            <person name="Tamarit D."/>
            <person name="Ellegaard K.M."/>
            <person name="Wikander J."/>
            <person name="Olofsson T."/>
            <person name="Vasquez A."/>
            <person name="Andersson S.G."/>
        </authorList>
    </citation>
    <scope>NUCLEOTIDE SEQUENCE [LARGE SCALE GENOMIC DNA]</scope>
    <source>
        <strain evidence="14 15">LAko</strain>
    </source>
</reference>
<comment type="caution">
    <text evidence="14">The sequence shown here is derived from an EMBL/GenBank/DDBJ whole genome shotgun (WGS) entry which is preliminary data.</text>
</comment>
<feature type="transmembrane region" description="Helical" evidence="11">
    <location>
        <begin position="278"/>
        <end position="306"/>
    </location>
</feature>
<protein>
    <recommendedName>
        <fullName evidence="4">Putative hemin transport system permease protein HrtB</fullName>
    </recommendedName>
</protein>
<comment type="subcellular location">
    <subcellularLocation>
        <location evidence="1">Cell membrane</location>
        <topology evidence="1">Multi-pass membrane protein</topology>
    </subcellularLocation>
</comment>
<keyword evidence="7 11" id="KW-0812">Transmembrane</keyword>
<evidence type="ECO:0000256" key="11">
    <source>
        <dbReference type="SAM" id="Phobius"/>
    </source>
</evidence>
<evidence type="ECO:0000256" key="8">
    <source>
        <dbReference type="ARBA" id="ARBA00022989"/>
    </source>
</evidence>
<dbReference type="AlphaFoldDB" id="A0A0M9DC64"/>
<keyword evidence="9 11" id="KW-0472">Membrane</keyword>
<proteinExistence type="inferred from homology"/>
<evidence type="ECO:0000259" key="13">
    <source>
        <dbReference type="Pfam" id="PF12704"/>
    </source>
</evidence>
<evidence type="ECO:0000256" key="3">
    <source>
        <dbReference type="ARBA" id="ARBA00011131"/>
    </source>
</evidence>
<dbReference type="GO" id="GO:0005886">
    <property type="term" value="C:plasma membrane"/>
    <property type="evidence" value="ECO:0007669"/>
    <property type="project" value="UniProtKB-SubCell"/>
</dbReference>
<evidence type="ECO:0000256" key="10">
    <source>
        <dbReference type="ARBA" id="ARBA00024973"/>
    </source>
</evidence>
<feature type="transmembrane region" description="Helical" evidence="11">
    <location>
        <begin position="237"/>
        <end position="257"/>
    </location>
</feature>
<name>A0A0M9DC64_9LACO</name>
<dbReference type="InterPro" id="IPR003838">
    <property type="entry name" value="ABC3_permease_C"/>
</dbReference>
<dbReference type="RefSeq" id="WP_053792164.1">
    <property type="nucleotide sequence ID" value="NZ_JXCY01000007.1"/>
</dbReference>
<keyword evidence="8 11" id="KW-1133">Transmembrane helix</keyword>
<keyword evidence="5" id="KW-0813">Transport</keyword>
<evidence type="ECO:0000256" key="4">
    <source>
        <dbReference type="ARBA" id="ARBA00016962"/>
    </source>
</evidence>
<evidence type="ECO:0000256" key="9">
    <source>
        <dbReference type="ARBA" id="ARBA00023136"/>
    </source>
</evidence>
<feature type="transmembrane region" description="Helical" evidence="11">
    <location>
        <begin position="318"/>
        <end position="338"/>
    </location>
</feature>
<dbReference type="Pfam" id="PF12704">
    <property type="entry name" value="MacB_PCD"/>
    <property type="match status" value="1"/>
</dbReference>
<organism evidence="14 15">
    <name type="scientific">Apilactobacillus kunkeei</name>
    <dbReference type="NCBI Taxonomy" id="148814"/>
    <lineage>
        <taxon>Bacteria</taxon>
        <taxon>Bacillati</taxon>
        <taxon>Bacillota</taxon>
        <taxon>Bacilli</taxon>
        <taxon>Lactobacillales</taxon>
        <taxon>Lactobacillaceae</taxon>
        <taxon>Apilactobacillus</taxon>
    </lineage>
</organism>
<keyword evidence="6" id="KW-1003">Cell membrane</keyword>
<dbReference type="PATRIC" id="fig|148814.8.peg.1293"/>
<evidence type="ECO:0000256" key="5">
    <source>
        <dbReference type="ARBA" id="ARBA00022448"/>
    </source>
</evidence>
<dbReference type="Pfam" id="PF02687">
    <property type="entry name" value="FtsX"/>
    <property type="match status" value="1"/>
</dbReference>
<gene>
    <name evidence="14" type="ORF">RZ71_03680</name>
</gene>
<accession>A0A0M9DC64</accession>
<dbReference type="PANTHER" id="PTHR43738">
    <property type="entry name" value="ABC TRANSPORTER, MEMBRANE PROTEIN"/>
    <property type="match status" value="1"/>
</dbReference>
<comment type="function">
    <text evidence="10">Part of the ABC transporter complex hrt involved in hemin import. Responsible for the translocation of the substrate across the membrane.</text>
</comment>
<dbReference type="InterPro" id="IPR051125">
    <property type="entry name" value="ABC-4/HrtB_transporter"/>
</dbReference>
<comment type="subunit">
    <text evidence="3">The complex is composed of two ATP-binding proteins (HrtA), two transmembrane proteins (HrtB) and a solute-binding protein.</text>
</comment>
<evidence type="ECO:0000313" key="14">
    <source>
        <dbReference type="EMBL" id="KOY75940.1"/>
    </source>
</evidence>
<feature type="domain" description="ABC3 transporter permease C-terminal" evidence="12">
    <location>
        <begin position="237"/>
        <end position="348"/>
    </location>
</feature>
<feature type="domain" description="MacB-like periplasmic core" evidence="13">
    <location>
        <begin position="28"/>
        <end position="184"/>
    </location>
</feature>
<dbReference type="Proteomes" id="UP000037778">
    <property type="component" value="Unassembled WGS sequence"/>
</dbReference>
<comment type="similarity">
    <text evidence="2">Belongs to the ABC-4 integral membrane protein family. HrtB subfamily.</text>
</comment>
<dbReference type="PANTHER" id="PTHR43738:SF1">
    <property type="entry name" value="HEMIN TRANSPORT SYSTEM PERMEASE PROTEIN HRTB-RELATED"/>
    <property type="match status" value="1"/>
</dbReference>
<evidence type="ECO:0000256" key="2">
    <source>
        <dbReference type="ARBA" id="ARBA00008697"/>
    </source>
</evidence>
<evidence type="ECO:0000256" key="1">
    <source>
        <dbReference type="ARBA" id="ARBA00004651"/>
    </source>
</evidence>